<gene>
    <name evidence="2" type="ORF">GA0070606_2765</name>
</gene>
<dbReference type="Pfam" id="PF14024">
    <property type="entry name" value="DUF4240"/>
    <property type="match status" value="1"/>
</dbReference>
<protein>
    <recommendedName>
        <fullName evidence="1">DUF4240 domain-containing protein</fullName>
    </recommendedName>
</protein>
<name>A0A1C6UTT0_9ACTN</name>
<sequence>MTDLADGVVKLPSAEDEARFWALVESAWERLGPEPAALRRALLTRDPDADDDDDGRYALDPWLDPFLDSLRQLSAGLSSRELTDLDRVVERKLHDIDRADVHDVTDGSDDGFLYCRGFVVALGREFYEAVDADPAVAVPDGECEGMCYFFAHLHDERFGGWPETGSGISRESCTNPAGWSE</sequence>
<evidence type="ECO:0000259" key="1">
    <source>
        <dbReference type="Pfam" id="PF14024"/>
    </source>
</evidence>
<dbReference type="InterPro" id="IPR025334">
    <property type="entry name" value="DUF4240"/>
</dbReference>
<keyword evidence="3" id="KW-1185">Reference proteome</keyword>
<dbReference type="RefSeq" id="WP_091099029.1">
    <property type="nucleotide sequence ID" value="NZ_FMHZ01000002.1"/>
</dbReference>
<feature type="domain" description="DUF4240" evidence="1">
    <location>
        <begin position="65"/>
        <end position="135"/>
    </location>
</feature>
<organism evidence="2 3">
    <name type="scientific">Micromonospora citrea</name>
    <dbReference type="NCBI Taxonomy" id="47855"/>
    <lineage>
        <taxon>Bacteria</taxon>
        <taxon>Bacillati</taxon>
        <taxon>Actinomycetota</taxon>
        <taxon>Actinomycetes</taxon>
        <taxon>Micromonosporales</taxon>
        <taxon>Micromonosporaceae</taxon>
        <taxon>Micromonospora</taxon>
    </lineage>
</organism>
<evidence type="ECO:0000313" key="2">
    <source>
        <dbReference type="EMBL" id="SCL57398.1"/>
    </source>
</evidence>
<reference evidence="3" key="1">
    <citation type="submission" date="2016-06" db="EMBL/GenBank/DDBJ databases">
        <authorList>
            <person name="Varghese N."/>
            <person name="Submissions Spin"/>
        </authorList>
    </citation>
    <scope>NUCLEOTIDE SEQUENCE [LARGE SCALE GENOMIC DNA]</scope>
    <source>
        <strain evidence="3">DSM 43903</strain>
    </source>
</reference>
<accession>A0A1C6UTT0</accession>
<proteinExistence type="predicted"/>
<dbReference type="AlphaFoldDB" id="A0A1C6UTT0"/>
<dbReference type="Proteomes" id="UP000199001">
    <property type="component" value="Unassembled WGS sequence"/>
</dbReference>
<dbReference type="OrthoDB" id="6200718at2"/>
<dbReference type="EMBL" id="FMHZ01000002">
    <property type="protein sequence ID" value="SCL57398.1"/>
    <property type="molecule type" value="Genomic_DNA"/>
</dbReference>
<evidence type="ECO:0000313" key="3">
    <source>
        <dbReference type="Proteomes" id="UP000199001"/>
    </source>
</evidence>
<dbReference type="STRING" id="47855.GA0070606_2765"/>